<comment type="caution">
    <text evidence="2">The sequence shown here is derived from an EMBL/GenBank/DDBJ whole genome shotgun (WGS) entry which is preliminary data.</text>
</comment>
<proteinExistence type="predicted"/>
<sequence>MRPTTYYTMKSIILSLLLATGILHTYAQTDAHVASTNLTENTTGRNIRKLLIISTGPMSSRKIAQDLKYAFDKEFKNHDLTTSLVHLGDISYFTDENIQIASKMYPHDAILVINPQLVSDSTRDYVHRTLAHNLFLRNRGLPVRQKRTKEFSTQTSIFSLLDDANITVPFWSAQMEVATNLASDKYFDHLVKTLKDTWLSQMISLGS</sequence>
<gene>
    <name evidence="2" type="ORF">CLV59_10220</name>
</gene>
<evidence type="ECO:0000313" key="2">
    <source>
        <dbReference type="EMBL" id="RAJ85320.1"/>
    </source>
</evidence>
<keyword evidence="1" id="KW-0732">Signal</keyword>
<evidence type="ECO:0000313" key="3">
    <source>
        <dbReference type="Proteomes" id="UP000249819"/>
    </source>
</evidence>
<dbReference type="AlphaFoldDB" id="A0A327W5Q0"/>
<keyword evidence="3" id="KW-1185">Reference proteome</keyword>
<name>A0A327W5Q0_9BACT</name>
<organism evidence="2 3">
    <name type="scientific">Chitinophaga dinghuensis</name>
    <dbReference type="NCBI Taxonomy" id="1539050"/>
    <lineage>
        <taxon>Bacteria</taxon>
        <taxon>Pseudomonadati</taxon>
        <taxon>Bacteroidota</taxon>
        <taxon>Chitinophagia</taxon>
        <taxon>Chitinophagales</taxon>
        <taxon>Chitinophagaceae</taxon>
        <taxon>Chitinophaga</taxon>
    </lineage>
</organism>
<feature type="signal peptide" evidence="1">
    <location>
        <begin position="1"/>
        <end position="27"/>
    </location>
</feature>
<reference evidence="2 3" key="1">
    <citation type="submission" date="2018-06" db="EMBL/GenBank/DDBJ databases">
        <title>Genomic Encyclopedia of Archaeal and Bacterial Type Strains, Phase II (KMG-II): from individual species to whole genera.</title>
        <authorList>
            <person name="Goeker M."/>
        </authorList>
    </citation>
    <scope>NUCLEOTIDE SEQUENCE [LARGE SCALE GENOMIC DNA]</scope>
    <source>
        <strain evidence="2 3">DSM 29821</strain>
    </source>
</reference>
<protein>
    <submittedName>
        <fullName evidence="2">Uncharacterized protein</fullName>
    </submittedName>
</protein>
<dbReference type="Proteomes" id="UP000249819">
    <property type="component" value="Unassembled WGS sequence"/>
</dbReference>
<feature type="chain" id="PRO_5016311826" evidence="1">
    <location>
        <begin position="28"/>
        <end position="207"/>
    </location>
</feature>
<accession>A0A327W5Q0</accession>
<evidence type="ECO:0000256" key="1">
    <source>
        <dbReference type="SAM" id="SignalP"/>
    </source>
</evidence>
<dbReference type="EMBL" id="QLMA01000002">
    <property type="protein sequence ID" value="RAJ85320.1"/>
    <property type="molecule type" value="Genomic_DNA"/>
</dbReference>